<feature type="transmembrane region" description="Helical" evidence="7">
    <location>
        <begin position="254"/>
        <end position="274"/>
    </location>
</feature>
<feature type="transmembrane region" description="Helical" evidence="7">
    <location>
        <begin position="317"/>
        <end position="335"/>
    </location>
</feature>
<dbReference type="RefSeq" id="XP_022659052.1">
    <property type="nucleotide sequence ID" value="XM_022803317.1"/>
</dbReference>
<dbReference type="PANTHER" id="PTHR10981">
    <property type="entry name" value="BATTENIN"/>
    <property type="match status" value="1"/>
</dbReference>
<evidence type="ECO:0000256" key="6">
    <source>
        <dbReference type="ARBA" id="ARBA00023136"/>
    </source>
</evidence>
<evidence type="ECO:0000313" key="8">
    <source>
        <dbReference type="EnsemblMetazoa" id="XP_022659051"/>
    </source>
</evidence>
<dbReference type="InterPro" id="IPR036259">
    <property type="entry name" value="MFS_trans_sf"/>
</dbReference>
<evidence type="ECO:0000256" key="5">
    <source>
        <dbReference type="ARBA" id="ARBA00022989"/>
    </source>
</evidence>
<dbReference type="InterPro" id="IPR003492">
    <property type="entry name" value="Battenin_disease_Cln3"/>
</dbReference>
<dbReference type="Pfam" id="PF02487">
    <property type="entry name" value="CLN3"/>
    <property type="match status" value="1"/>
</dbReference>
<dbReference type="GO" id="GO:0051453">
    <property type="term" value="P:regulation of intracellular pH"/>
    <property type="evidence" value="ECO:0007669"/>
    <property type="project" value="TreeGrafter"/>
</dbReference>
<dbReference type="GeneID" id="111249442"/>
<protein>
    <recommendedName>
        <fullName evidence="7">Battenin</fullName>
    </recommendedName>
</protein>
<evidence type="ECO:0000256" key="4">
    <source>
        <dbReference type="ARBA" id="ARBA00022692"/>
    </source>
</evidence>
<reference evidence="8" key="1">
    <citation type="submission" date="2021-01" db="UniProtKB">
        <authorList>
            <consortium name="EnsemblMetazoa"/>
        </authorList>
    </citation>
    <scope>IDENTIFICATION</scope>
</reference>
<comment type="similarity">
    <text evidence="2 7">Belongs to the battenin family.</text>
</comment>
<dbReference type="OMA" id="CVPEITS"/>
<keyword evidence="5 7" id="KW-1133">Transmembrane helix</keyword>
<proteinExistence type="inferred from homology"/>
<dbReference type="PANTHER" id="PTHR10981:SF0">
    <property type="entry name" value="BATTENIN"/>
    <property type="match status" value="1"/>
</dbReference>
<dbReference type="GO" id="GO:0012505">
    <property type="term" value="C:endomembrane system"/>
    <property type="evidence" value="ECO:0007669"/>
    <property type="project" value="UniProtKB-SubCell"/>
</dbReference>
<evidence type="ECO:0000256" key="7">
    <source>
        <dbReference type="RuleBase" id="RU361113"/>
    </source>
</evidence>
<dbReference type="SUPFAM" id="SSF103473">
    <property type="entry name" value="MFS general substrate transporter"/>
    <property type="match status" value="1"/>
</dbReference>
<feature type="transmembrane region" description="Helical" evidence="7">
    <location>
        <begin position="194"/>
        <end position="218"/>
    </location>
</feature>
<accession>A0A7M7M962</accession>
<keyword evidence="3" id="KW-0813">Transport</keyword>
<keyword evidence="9" id="KW-1185">Reference proteome</keyword>
<dbReference type="AlphaFoldDB" id="A0A7M7M962"/>
<evidence type="ECO:0000256" key="1">
    <source>
        <dbReference type="ARBA" id="ARBA00004127"/>
    </source>
</evidence>
<dbReference type="RefSeq" id="XP_022659051.1">
    <property type="nucleotide sequence ID" value="XM_022803316.1"/>
</dbReference>
<dbReference type="FunCoup" id="A0A7M7M962">
    <property type="interactions" value="101"/>
</dbReference>
<feature type="transmembrane region" description="Helical" evidence="7">
    <location>
        <begin position="286"/>
        <end position="311"/>
    </location>
</feature>
<dbReference type="Gene3D" id="1.20.1250.20">
    <property type="entry name" value="MFS general substrate transporter like domains"/>
    <property type="match status" value="1"/>
</dbReference>
<evidence type="ECO:0000256" key="2">
    <source>
        <dbReference type="ARBA" id="ARBA00007467"/>
    </source>
</evidence>
<dbReference type="EnsemblMetazoa" id="XM_022803317">
    <property type="protein sequence ID" value="XP_022659052"/>
    <property type="gene ID" value="LOC111249442"/>
</dbReference>
<organism evidence="8 9">
    <name type="scientific">Varroa destructor</name>
    <name type="common">Honeybee mite</name>
    <dbReference type="NCBI Taxonomy" id="109461"/>
    <lineage>
        <taxon>Eukaryota</taxon>
        <taxon>Metazoa</taxon>
        <taxon>Ecdysozoa</taxon>
        <taxon>Arthropoda</taxon>
        <taxon>Chelicerata</taxon>
        <taxon>Arachnida</taxon>
        <taxon>Acari</taxon>
        <taxon>Parasitiformes</taxon>
        <taxon>Mesostigmata</taxon>
        <taxon>Gamasina</taxon>
        <taxon>Dermanyssoidea</taxon>
        <taxon>Varroidae</taxon>
        <taxon>Varroa</taxon>
    </lineage>
</organism>
<evidence type="ECO:0000313" key="9">
    <source>
        <dbReference type="Proteomes" id="UP000594260"/>
    </source>
</evidence>
<dbReference type="GO" id="GO:0005765">
    <property type="term" value="C:lysosomal membrane"/>
    <property type="evidence" value="ECO:0007669"/>
    <property type="project" value="UniProtKB-SubCell"/>
</dbReference>
<keyword evidence="6 7" id="KW-0472">Membrane</keyword>
<dbReference type="OrthoDB" id="5965864at2759"/>
<keyword evidence="4 7" id="KW-0812">Transmembrane</keyword>
<feature type="transmembrane region" description="Helical" evidence="7">
    <location>
        <begin position="446"/>
        <end position="466"/>
    </location>
</feature>
<sequence>MDSTAHASVVNAYETDSTLSTTFFLIFSSSSFLKRRAFNQADSLSVKLQKVSVLLVNRSRATIEVRAKIEPSFTVYLHRILLPTLHLITRLSEFLGAAVNIQELDLFAVKLSNLEKNMGEALATTAYSLKDKQSFVNADIEDEESDDISDNRRGNKARNLIAFWLLGLCNNYAYVVMLSAAVDIIDKFNNHNETVVPVCTPQSAGAILLADIFPALLIKLCGPFINANTHLLVAIVTLMSAGSFILTSLSPAKWLAFVGVVAASLSSGLGEITFLKYSSHYHKNIVSAWSSGTGGAGVLGATLYCGITFVLSPEATLLVMLIIPILLAISFWIILEHPRQSIESGNPLGIYSAASGTGCCGSRAAPRGPTFSLAQKINLIKPLLKYMIPLGLVYFAEYFINQGLTELITFENSLTLKSQYRLYQVCYQVGVLISRSSVNVYQINKLWVLPILQLINVVLFTCEAIYRFVPSIIIVAIFIVIEGLFGGASYVNTFFKVSQEIAPEAREFSMGVTSLSDSLGITLAAFIAIKAHNLICDYRNSY</sequence>
<feature type="transmembrane region" description="Helical" evidence="7">
    <location>
        <begin position="230"/>
        <end position="248"/>
    </location>
</feature>
<name>A0A7M7M962_VARDE</name>
<feature type="transmembrane region" description="Helical" evidence="7">
    <location>
        <begin position="472"/>
        <end position="491"/>
    </location>
</feature>
<dbReference type="GO" id="GO:0007040">
    <property type="term" value="P:lysosome organization"/>
    <property type="evidence" value="ECO:0007669"/>
    <property type="project" value="TreeGrafter"/>
</dbReference>
<dbReference type="InParanoid" id="A0A7M7M962"/>
<dbReference type="EnsemblMetazoa" id="XM_022803316">
    <property type="protein sequence ID" value="XP_022659051"/>
    <property type="gene ID" value="LOC111249442"/>
</dbReference>
<dbReference type="CTD" id="1201"/>
<comment type="subcellular location">
    <subcellularLocation>
        <location evidence="1">Endomembrane system</location>
        <topology evidence="1">Multi-pass membrane protein</topology>
    </subcellularLocation>
    <subcellularLocation>
        <location evidence="7">Lysosome membrane</location>
        <topology evidence="7">Multi-pass membrane protein</topology>
    </subcellularLocation>
</comment>
<keyword evidence="7" id="KW-0458">Lysosome</keyword>
<evidence type="ECO:0000256" key="3">
    <source>
        <dbReference type="ARBA" id="ARBA00022448"/>
    </source>
</evidence>
<feature type="transmembrane region" description="Helical" evidence="7">
    <location>
        <begin position="161"/>
        <end position="182"/>
    </location>
</feature>
<dbReference type="Proteomes" id="UP000594260">
    <property type="component" value="Unplaced"/>
</dbReference>
<dbReference type="KEGG" id="vde:111249442"/>
<dbReference type="PRINTS" id="PR01315">
    <property type="entry name" value="BATTENIN"/>
</dbReference>